<name>A0A9W6PX66_9ACTN</name>
<feature type="transmembrane region" description="Helical" evidence="2">
    <location>
        <begin position="44"/>
        <end position="68"/>
    </location>
</feature>
<sequence length="156" mass="16610">MAFIGFVLVAAAVVVGAGVALDNPGDTTLTVFGTAVPGVNALWQVFFAGAAVAVVFVIGLVLTFTGIARRVRTRREIRSLREEHEESLTTLEREKRQLQRELDRIRGNAPISARRQPSQGATPAPSSAPTQVPVAGARAGSRPQISASSPFFDRTD</sequence>
<protein>
    <recommendedName>
        <fullName evidence="5">LapA family protein</fullName>
    </recommendedName>
</protein>
<comment type="caution">
    <text evidence="3">The sequence shown here is derived from an EMBL/GenBank/DDBJ whole genome shotgun (WGS) entry which is preliminary data.</text>
</comment>
<dbReference type="EMBL" id="BSRZ01000006">
    <property type="protein sequence ID" value="GLW64826.1"/>
    <property type="molecule type" value="Genomic_DNA"/>
</dbReference>
<keyword evidence="2" id="KW-0812">Transmembrane</keyword>
<reference evidence="3" key="1">
    <citation type="submission" date="2023-02" db="EMBL/GenBank/DDBJ databases">
        <title>Actinomadura rubrobrunea NBRC 14622.</title>
        <authorList>
            <person name="Ichikawa N."/>
            <person name="Sato H."/>
            <person name="Tonouchi N."/>
        </authorList>
    </citation>
    <scope>NUCLEOTIDE SEQUENCE</scope>
    <source>
        <strain evidence="3">NBRC 14622</strain>
    </source>
</reference>
<keyword evidence="2" id="KW-0472">Membrane</keyword>
<dbReference type="AlphaFoldDB" id="A0A9W6PX66"/>
<keyword evidence="2" id="KW-1133">Transmembrane helix</keyword>
<proteinExistence type="predicted"/>
<gene>
    <name evidence="3" type="ORF">Arub01_30700</name>
</gene>
<feature type="compositionally biased region" description="Basic and acidic residues" evidence="1">
    <location>
        <begin position="78"/>
        <end position="106"/>
    </location>
</feature>
<accession>A0A9W6PX66</accession>
<evidence type="ECO:0000256" key="1">
    <source>
        <dbReference type="SAM" id="MobiDB-lite"/>
    </source>
</evidence>
<evidence type="ECO:0000256" key="2">
    <source>
        <dbReference type="SAM" id="Phobius"/>
    </source>
</evidence>
<evidence type="ECO:0008006" key="5">
    <source>
        <dbReference type="Google" id="ProtNLM"/>
    </source>
</evidence>
<dbReference type="Proteomes" id="UP001165124">
    <property type="component" value="Unassembled WGS sequence"/>
</dbReference>
<evidence type="ECO:0000313" key="3">
    <source>
        <dbReference type="EMBL" id="GLW64826.1"/>
    </source>
</evidence>
<feature type="compositionally biased region" description="Polar residues" evidence="1">
    <location>
        <begin position="115"/>
        <end position="130"/>
    </location>
</feature>
<evidence type="ECO:0000313" key="4">
    <source>
        <dbReference type="Proteomes" id="UP001165124"/>
    </source>
</evidence>
<dbReference type="RefSeq" id="WP_174545409.1">
    <property type="nucleotide sequence ID" value="NZ_BSRZ01000006.1"/>
</dbReference>
<keyword evidence="4" id="KW-1185">Reference proteome</keyword>
<organism evidence="3 4">
    <name type="scientific">Actinomadura rubrobrunea</name>
    <dbReference type="NCBI Taxonomy" id="115335"/>
    <lineage>
        <taxon>Bacteria</taxon>
        <taxon>Bacillati</taxon>
        <taxon>Actinomycetota</taxon>
        <taxon>Actinomycetes</taxon>
        <taxon>Streptosporangiales</taxon>
        <taxon>Thermomonosporaceae</taxon>
        <taxon>Actinomadura</taxon>
    </lineage>
</organism>
<feature type="region of interest" description="Disordered" evidence="1">
    <location>
        <begin position="78"/>
        <end position="156"/>
    </location>
</feature>